<dbReference type="PANTHER" id="PTHR37813">
    <property type="entry name" value="FELS-2 PROPHAGE PROTEIN"/>
    <property type="match status" value="1"/>
</dbReference>
<feature type="region of interest" description="Disordered" evidence="1">
    <location>
        <begin position="690"/>
        <end position="736"/>
    </location>
</feature>
<name>A0A3M3XWB1_PSEFL</name>
<reference evidence="3 4" key="1">
    <citation type="submission" date="2018-06" db="EMBL/GenBank/DDBJ databases">
        <authorList>
            <consortium name="Pathogen Informatics"/>
            <person name="Doyle S."/>
        </authorList>
    </citation>
    <scope>NUCLEOTIDE SEQUENCE [LARGE SCALE GENOMIC DNA]</scope>
    <source>
        <strain evidence="3 4">NCTC10038</strain>
    </source>
</reference>
<feature type="transmembrane region" description="Helical" evidence="2">
    <location>
        <begin position="430"/>
        <end position="453"/>
    </location>
</feature>
<dbReference type="Pfam" id="PF10145">
    <property type="entry name" value="PhageMin_Tail"/>
    <property type="match status" value="1"/>
</dbReference>
<evidence type="ECO:0000313" key="4">
    <source>
        <dbReference type="Proteomes" id="UP000248640"/>
    </source>
</evidence>
<feature type="transmembrane region" description="Helical" evidence="2">
    <location>
        <begin position="465"/>
        <end position="498"/>
    </location>
</feature>
<feature type="compositionally biased region" description="Polar residues" evidence="1">
    <location>
        <begin position="718"/>
        <end position="731"/>
    </location>
</feature>
<organism evidence="3 4">
    <name type="scientific">Pseudomonas fluorescens</name>
    <dbReference type="NCBI Taxonomy" id="294"/>
    <lineage>
        <taxon>Bacteria</taxon>
        <taxon>Pseudomonadati</taxon>
        <taxon>Pseudomonadota</taxon>
        <taxon>Gammaproteobacteria</taxon>
        <taxon>Pseudomonadales</taxon>
        <taxon>Pseudomonadaceae</taxon>
        <taxon>Pseudomonas</taxon>
    </lineage>
</organism>
<evidence type="ECO:0000256" key="2">
    <source>
        <dbReference type="SAM" id="Phobius"/>
    </source>
</evidence>
<keyword evidence="2" id="KW-0812">Transmembrane</keyword>
<evidence type="ECO:0000313" key="3">
    <source>
        <dbReference type="EMBL" id="SQF88973.1"/>
    </source>
</evidence>
<proteinExistence type="predicted"/>
<accession>A0A3M3XWB1</accession>
<feature type="compositionally biased region" description="Low complexity" evidence="1">
    <location>
        <begin position="692"/>
        <end position="713"/>
    </location>
</feature>
<dbReference type="AlphaFoldDB" id="A0A3M3XWB1"/>
<dbReference type="RefSeq" id="WP_053253850.1">
    <property type="nucleotide sequence ID" value="NZ_CBCRXZ010000024.1"/>
</dbReference>
<gene>
    <name evidence="3" type="ORF">NCTC10038_00336</name>
</gene>
<protein>
    <submittedName>
        <fullName evidence="3">Prophage PSPPH06, TP901 family tail tape measure protein</fullName>
    </submittedName>
</protein>
<dbReference type="GeneID" id="61636348"/>
<feature type="transmembrane region" description="Helical" evidence="2">
    <location>
        <begin position="380"/>
        <end position="400"/>
    </location>
</feature>
<dbReference type="PANTHER" id="PTHR37813:SF1">
    <property type="entry name" value="FELS-2 PROPHAGE PROTEIN"/>
    <property type="match status" value="1"/>
</dbReference>
<feature type="transmembrane region" description="Helical" evidence="2">
    <location>
        <begin position="407"/>
        <end position="424"/>
    </location>
</feature>
<dbReference type="NCBIfam" id="TIGR01760">
    <property type="entry name" value="tape_meas_TP901"/>
    <property type="match status" value="1"/>
</dbReference>
<dbReference type="EMBL" id="LS483372">
    <property type="protein sequence ID" value="SQF88973.1"/>
    <property type="molecule type" value="Genomic_DNA"/>
</dbReference>
<keyword evidence="2" id="KW-1133">Transmembrane helix</keyword>
<keyword evidence="2" id="KW-0472">Membrane</keyword>
<sequence length="786" mass="83112">MADKSARLAFILSLTDKVTAPMGKVKTGFSDLAEQSEKHIKTMGFGLAGITGAYVGITQSMEPALEMNRALGEVRSLNVAEDALNSLNRKSLEFSVAYGENAKDFVASAYHIEGAIKGLVGSQLATFTNASNVLAKATKSDADTMGTYVGTMYNLFKGQADAMGKGQWVETLAGQTATAVQLFRTSGEQIGEAFKAAGGLASTAGVSLAEQMAVLGTLGSTMDGGEAGGLYKSFFENVSAASEKLGMKFVDQQGKLLPMMDILDKLKGKFGDLSIEANGAKLRDAFGGEAARLISSLMGDTDRLKNGMERLGNVRGLENAERMAKNMVDPWQQFSSAVEALRIAFGQALIPILTPLMERLVGIASTLTRWTQLFPNITRLIGIVTLSFLAITAAMSLLTLTVGLSKMAWLGAVVVWNALTWSGYRSIAMFLYHTVMVVGFVAGLVLMVAWMGLVKSAMLLWQGAIWLVNTALLANPVAWIVIGIVALVAAVAAAIIYWDDWTSALLNSEAFQWVRGQLTALSEWFDSMGNWSNMASAAWDAIVNVFKSAINGLIEMLNKIPGVNIEAAFGDMPAAPELPTISAPQVEAPLLPQLVSAPQQSIQAPPLVLAPMPKAPAPVMPTLEALQPPAKAPALVLAPAPAVSAPAALQPPAKLPSQVLAPVAQPHTPKELPRTLPKLVAVPPVQTPAPIGPQLTIPQPLQTPPLVTAPAPTEKAEQSQQRINGSVSSLSPKRPDAVPRGGFLASIQNNNQTQNKGTHVENVNIHTGKQMNPLELEGMLAMAVGG</sequence>
<dbReference type="InterPro" id="IPR010090">
    <property type="entry name" value="Phage_tape_meas"/>
</dbReference>
<dbReference type="Proteomes" id="UP000248640">
    <property type="component" value="Chromosome 1"/>
</dbReference>
<evidence type="ECO:0000256" key="1">
    <source>
        <dbReference type="SAM" id="MobiDB-lite"/>
    </source>
</evidence>